<evidence type="ECO:0000313" key="2">
    <source>
        <dbReference type="EMBL" id="MBV2360409.1"/>
    </source>
</evidence>
<feature type="domain" description="Activator of Hsp90 ATPase homologue 1/2-like C-terminal" evidence="1">
    <location>
        <begin position="12"/>
        <end position="125"/>
    </location>
</feature>
<dbReference type="Proteomes" id="UP001166293">
    <property type="component" value="Unassembled WGS sequence"/>
</dbReference>
<name>A0ABS6N8R5_9RHOB</name>
<proteinExistence type="predicted"/>
<dbReference type="EMBL" id="JAHRWL010000002">
    <property type="protein sequence ID" value="MBV2360409.1"/>
    <property type="molecule type" value="Genomic_DNA"/>
</dbReference>
<keyword evidence="3" id="KW-1185">Reference proteome</keyword>
<evidence type="ECO:0000259" key="1">
    <source>
        <dbReference type="Pfam" id="PF08327"/>
    </source>
</evidence>
<comment type="caution">
    <text evidence="2">The sequence shown here is derived from an EMBL/GenBank/DDBJ whole genome shotgun (WGS) entry which is preliminary data.</text>
</comment>
<dbReference type="Pfam" id="PF08327">
    <property type="entry name" value="AHSA1"/>
    <property type="match status" value="1"/>
</dbReference>
<reference evidence="2" key="1">
    <citation type="submission" date="2021-06" db="EMBL/GenBank/DDBJ databases">
        <title>Thalassococcus sp. CAU 1522 isolated from sea sand, Republic of Korea.</title>
        <authorList>
            <person name="Kim W."/>
        </authorList>
    </citation>
    <scope>NUCLEOTIDE SEQUENCE</scope>
    <source>
        <strain evidence="2">CAU 1522</strain>
    </source>
</reference>
<dbReference type="InterPro" id="IPR013538">
    <property type="entry name" value="ASHA1/2-like_C"/>
</dbReference>
<protein>
    <submittedName>
        <fullName evidence="2">SRPBCC domain-containing protein</fullName>
    </submittedName>
</protein>
<gene>
    <name evidence="2" type="ORF">KUH32_11530</name>
</gene>
<organism evidence="2 3">
    <name type="scientific">Thalassococcus arenae</name>
    <dbReference type="NCBI Taxonomy" id="2851652"/>
    <lineage>
        <taxon>Bacteria</taxon>
        <taxon>Pseudomonadati</taxon>
        <taxon>Pseudomonadota</taxon>
        <taxon>Alphaproteobacteria</taxon>
        <taxon>Rhodobacterales</taxon>
        <taxon>Roseobacteraceae</taxon>
        <taxon>Thalassococcus</taxon>
    </lineage>
</organism>
<dbReference type="RefSeq" id="WP_217778527.1">
    <property type="nucleotide sequence ID" value="NZ_JAHRWL010000002.1"/>
</dbReference>
<dbReference type="CDD" id="cd07814">
    <property type="entry name" value="SRPBCC_CalC_Aha1-like"/>
    <property type="match status" value="1"/>
</dbReference>
<sequence length="145" mass="16035">MTTITKTVHLPAARHVVWDHLTRADLLGKWFHPAEADLAVGRDFVLRSARDGDRMCWGRVVSADPVAHLRWTFTVGPLNGRMTRVDWHLAELPGGTRLTLEHSGLPDDADAFGLILALDKGWHGFVGDLQGIAMQDLPRPVAETT</sequence>
<evidence type="ECO:0000313" key="3">
    <source>
        <dbReference type="Proteomes" id="UP001166293"/>
    </source>
</evidence>
<accession>A0ABS6N8R5</accession>